<organism evidence="9 10">
    <name type="scientific">Oceanirhabdus seepicola</name>
    <dbReference type="NCBI Taxonomy" id="2828781"/>
    <lineage>
        <taxon>Bacteria</taxon>
        <taxon>Bacillati</taxon>
        <taxon>Bacillota</taxon>
        <taxon>Clostridia</taxon>
        <taxon>Eubacteriales</taxon>
        <taxon>Clostridiaceae</taxon>
        <taxon>Oceanirhabdus</taxon>
    </lineage>
</organism>
<evidence type="ECO:0000256" key="5">
    <source>
        <dbReference type="ARBA" id="ARBA00023239"/>
    </source>
</evidence>
<dbReference type="InterPro" id="IPR003770">
    <property type="entry name" value="MLTG-like"/>
</dbReference>
<dbReference type="GO" id="GO:0008932">
    <property type="term" value="F:lytic endotransglycosylase activity"/>
    <property type="evidence" value="ECO:0007669"/>
    <property type="project" value="UniProtKB-UniRule"/>
</dbReference>
<comment type="similarity">
    <text evidence="7">Belongs to the transglycosylase MltG family.</text>
</comment>
<feature type="coiled-coil region" evidence="8">
    <location>
        <begin position="180"/>
        <end position="207"/>
    </location>
</feature>
<keyword evidence="10" id="KW-1185">Reference proteome</keyword>
<accession>A0A9J6P2Y9</accession>
<dbReference type="HAMAP" id="MF_02065">
    <property type="entry name" value="MltG"/>
    <property type="match status" value="1"/>
</dbReference>
<evidence type="ECO:0000313" key="10">
    <source>
        <dbReference type="Proteomes" id="UP001056429"/>
    </source>
</evidence>
<evidence type="ECO:0000256" key="1">
    <source>
        <dbReference type="ARBA" id="ARBA00022475"/>
    </source>
</evidence>
<dbReference type="GO" id="GO:0005886">
    <property type="term" value="C:plasma membrane"/>
    <property type="evidence" value="ECO:0007669"/>
    <property type="project" value="UniProtKB-UniRule"/>
</dbReference>
<evidence type="ECO:0000256" key="7">
    <source>
        <dbReference type="HAMAP-Rule" id="MF_02065"/>
    </source>
</evidence>
<dbReference type="EMBL" id="JAGSOJ010000003">
    <property type="protein sequence ID" value="MCM1990875.1"/>
    <property type="molecule type" value="Genomic_DNA"/>
</dbReference>
<dbReference type="GO" id="GO:0071555">
    <property type="term" value="P:cell wall organization"/>
    <property type="evidence" value="ECO:0007669"/>
    <property type="project" value="UniProtKB-KW"/>
</dbReference>
<keyword evidence="5 7" id="KW-0456">Lyase</keyword>
<evidence type="ECO:0000256" key="6">
    <source>
        <dbReference type="ARBA" id="ARBA00023316"/>
    </source>
</evidence>
<comment type="caution">
    <text evidence="9">The sequence shown here is derived from an EMBL/GenBank/DDBJ whole genome shotgun (WGS) entry which is preliminary data.</text>
</comment>
<evidence type="ECO:0000256" key="4">
    <source>
        <dbReference type="ARBA" id="ARBA00023136"/>
    </source>
</evidence>
<gene>
    <name evidence="7 9" type="primary">mltG</name>
    <name evidence="9" type="ORF">KDK92_14180</name>
</gene>
<keyword evidence="4 7" id="KW-0472">Membrane</keyword>
<keyword evidence="2 7" id="KW-0812">Transmembrane</keyword>
<dbReference type="PANTHER" id="PTHR30518">
    <property type="entry name" value="ENDOLYTIC MUREIN TRANSGLYCOSYLASE"/>
    <property type="match status" value="1"/>
</dbReference>
<dbReference type="NCBIfam" id="TIGR00247">
    <property type="entry name" value="endolytic transglycosylase MltG"/>
    <property type="match status" value="1"/>
</dbReference>
<comment type="function">
    <text evidence="7">Functions as a peptidoglycan terminase that cleaves nascent peptidoglycan strands endolytically to terminate their elongation.</text>
</comment>
<evidence type="ECO:0000256" key="8">
    <source>
        <dbReference type="SAM" id="Coils"/>
    </source>
</evidence>
<dbReference type="EC" id="4.2.2.29" evidence="7"/>
<feature type="site" description="Important for catalytic activity" evidence="7">
    <location>
        <position position="221"/>
    </location>
</feature>
<dbReference type="Gene3D" id="3.30.1490.480">
    <property type="entry name" value="Endolytic murein transglycosylase"/>
    <property type="match status" value="1"/>
</dbReference>
<evidence type="ECO:0000256" key="3">
    <source>
        <dbReference type="ARBA" id="ARBA00022989"/>
    </source>
</evidence>
<reference evidence="9" key="1">
    <citation type="journal article" date="2021" name="mSystems">
        <title>Bacteria and Archaea Synergistically Convert Glycine Betaine to Biogenic Methane in the Formosa Cold Seep of the South China Sea.</title>
        <authorList>
            <person name="Li L."/>
            <person name="Zhang W."/>
            <person name="Zhang S."/>
            <person name="Song L."/>
            <person name="Sun Q."/>
            <person name="Zhang H."/>
            <person name="Xiang H."/>
            <person name="Dong X."/>
        </authorList>
    </citation>
    <scope>NUCLEOTIDE SEQUENCE</scope>
    <source>
        <strain evidence="9">ZWT</strain>
    </source>
</reference>
<keyword evidence="6 7" id="KW-0961">Cell wall biogenesis/degradation</keyword>
<dbReference type="PANTHER" id="PTHR30518:SF2">
    <property type="entry name" value="ENDOLYTIC MUREIN TRANSGLYCOSYLASE"/>
    <property type="match status" value="1"/>
</dbReference>
<dbReference type="Proteomes" id="UP001056429">
    <property type="component" value="Unassembled WGS sequence"/>
</dbReference>
<proteinExistence type="inferred from homology"/>
<dbReference type="Pfam" id="PF02618">
    <property type="entry name" value="YceG"/>
    <property type="match status" value="1"/>
</dbReference>
<reference evidence="9" key="2">
    <citation type="submission" date="2021-04" db="EMBL/GenBank/DDBJ databases">
        <authorList>
            <person name="Dong X."/>
        </authorList>
    </citation>
    <scope>NUCLEOTIDE SEQUENCE</scope>
    <source>
        <strain evidence="9">ZWT</strain>
    </source>
</reference>
<protein>
    <recommendedName>
        <fullName evidence="7">Endolytic murein transglycosylase</fullName>
        <ecNumber evidence="7">4.2.2.29</ecNumber>
    </recommendedName>
    <alternativeName>
        <fullName evidence="7">Peptidoglycan lytic transglycosylase</fullName>
    </alternativeName>
    <alternativeName>
        <fullName evidence="7">Peptidoglycan polymerization terminase</fullName>
    </alternativeName>
</protein>
<dbReference type="CDD" id="cd08010">
    <property type="entry name" value="MltG_like"/>
    <property type="match status" value="1"/>
</dbReference>
<keyword evidence="1 7" id="KW-1003">Cell membrane</keyword>
<dbReference type="RefSeq" id="WP_250859987.1">
    <property type="nucleotide sequence ID" value="NZ_JAGSOJ010000003.1"/>
</dbReference>
<evidence type="ECO:0000256" key="2">
    <source>
        <dbReference type="ARBA" id="ARBA00022692"/>
    </source>
</evidence>
<evidence type="ECO:0000313" key="9">
    <source>
        <dbReference type="EMBL" id="MCM1990875.1"/>
    </source>
</evidence>
<sequence>MKKFLVFIVVLSAIIIGGYLYGINYYNEALNHPLTGTDNIEISVSQGDSFYSLLERLYNEKKVKNPLVFKLYVKKNNVKCDIKPGEYKVNVDENFDALISKLSKGTQKDTYRITIIEGMNIEQIAEVFQKAGVFTEEEFLQAVQEYELPEYVIDSSDANYSLEGYLYPETYNFYVDSKPSEVIEIMINRFEKTIESIEEEYNTNIENLHEVIILASIVEKEAVKDEERALISSVYSNRIKIGMLLQSCPTVIYSIGNVFYERDKLIVLNKDLKVESPYNTYMNEGLPPGPIGAPRKESIVAALYPEDTNYLYFVSQNDGTHFFTDDYNDFLRVKAQTQGN</sequence>
<keyword evidence="8" id="KW-0175">Coiled coil</keyword>
<dbReference type="GO" id="GO:0009252">
    <property type="term" value="P:peptidoglycan biosynthetic process"/>
    <property type="evidence" value="ECO:0007669"/>
    <property type="project" value="UniProtKB-UniRule"/>
</dbReference>
<comment type="catalytic activity">
    <reaction evidence="7">
        <text>a peptidoglycan chain = a peptidoglycan chain with N-acetyl-1,6-anhydromuramyl-[peptide] at the reducing end + a peptidoglycan chain with N-acetylglucosamine at the non-reducing end.</text>
        <dbReference type="EC" id="4.2.2.29"/>
    </reaction>
</comment>
<name>A0A9J6P2Y9_9CLOT</name>
<keyword evidence="3 7" id="KW-1133">Transmembrane helix</keyword>
<dbReference type="AlphaFoldDB" id="A0A9J6P2Y9"/>